<dbReference type="Proteomes" id="UP001177935">
    <property type="component" value="Unassembled WGS sequence"/>
</dbReference>
<accession>A0AB35MWB9</accession>
<reference evidence="1" key="1">
    <citation type="submission" date="2023-07" db="EMBL/GenBank/DDBJ databases">
        <title>Genome content predicts the carbon catabolic preferences of heterotrophic bacteria.</title>
        <authorList>
            <person name="Gralka M."/>
        </authorList>
    </citation>
    <scope>NUCLEOTIDE SEQUENCE</scope>
    <source>
        <strain evidence="1">6E02</strain>
    </source>
</reference>
<name>A0AB35MWB9_VIBSP</name>
<evidence type="ECO:0000313" key="2">
    <source>
        <dbReference type="Proteomes" id="UP001177935"/>
    </source>
</evidence>
<protein>
    <submittedName>
        <fullName evidence="1">Uncharacterized protein</fullName>
    </submittedName>
</protein>
<evidence type="ECO:0000313" key="1">
    <source>
        <dbReference type="EMBL" id="MDP2500472.1"/>
    </source>
</evidence>
<comment type="caution">
    <text evidence="1">The sequence shown here is derived from an EMBL/GenBank/DDBJ whole genome shotgun (WGS) entry which is preliminary data.</text>
</comment>
<dbReference type="AlphaFoldDB" id="A0AB35MWB9"/>
<dbReference type="RefSeq" id="WP_157372781.1">
    <property type="nucleotide sequence ID" value="NZ_CAWNUI010000002.1"/>
</dbReference>
<gene>
    <name evidence="1" type="ORF">Q8W42_07115</name>
</gene>
<sequence>MKQYELKVADIANESDEAETRWKRDKKLIRSLVRATLTSKYHKKLSIVN</sequence>
<organism evidence="1 2">
    <name type="scientific">Vibrio splendidus</name>
    <dbReference type="NCBI Taxonomy" id="29497"/>
    <lineage>
        <taxon>Bacteria</taxon>
        <taxon>Pseudomonadati</taxon>
        <taxon>Pseudomonadota</taxon>
        <taxon>Gammaproteobacteria</taxon>
        <taxon>Vibrionales</taxon>
        <taxon>Vibrionaceae</taxon>
        <taxon>Vibrio</taxon>
    </lineage>
</organism>
<dbReference type="EMBL" id="JAUYVL010000003">
    <property type="protein sequence ID" value="MDP2500472.1"/>
    <property type="molecule type" value="Genomic_DNA"/>
</dbReference>
<proteinExistence type="predicted"/>